<dbReference type="EMBL" id="UOFE01000028">
    <property type="protein sequence ID" value="VAW52533.1"/>
    <property type="molecule type" value="Genomic_DNA"/>
</dbReference>
<proteinExistence type="predicted"/>
<organism evidence="1">
    <name type="scientific">hydrothermal vent metagenome</name>
    <dbReference type="NCBI Taxonomy" id="652676"/>
    <lineage>
        <taxon>unclassified sequences</taxon>
        <taxon>metagenomes</taxon>
        <taxon>ecological metagenomes</taxon>
    </lineage>
</organism>
<reference evidence="1" key="1">
    <citation type="submission" date="2018-06" db="EMBL/GenBank/DDBJ databases">
        <authorList>
            <person name="Zhirakovskaya E."/>
        </authorList>
    </citation>
    <scope>NUCLEOTIDE SEQUENCE</scope>
</reference>
<sequence>MIQPEKIVWHHYSCTDSDWNNIPNPMMADWPKLLLTTVLFEEMGDKTNVRLTQTPLEATEAEIACFEKTIVFIDVTLYSMV</sequence>
<gene>
    <name evidence="1" type="ORF">MNBD_GAMMA05-1119</name>
</gene>
<dbReference type="AlphaFoldDB" id="A0A3B0WJN5"/>
<protein>
    <submittedName>
        <fullName evidence="1">Uncharacterized protein</fullName>
    </submittedName>
</protein>
<evidence type="ECO:0000313" key="1">
    <source>
        <dbReference type="EMBL" id="VAW52533.1"/>
    </source>
</evidence>
<name>A0A3B0WJN5_9ZZZZ</name>
<accession>A0A3B0WJN5</accession>